<dbReference type="OrthoDB" id="415460at2759"/>
<feature type="transmembrane region" description="Helical" evidence="13">
    <location>
        <begin position="248"/>
        <end position="270"/>
    </location>
</feature>
<feature type="transmembrane region" description="Helical" evidence="13">
    <location>
        <begin position="216"/>
        <end position="236"/>
    </location>
</feature>
<evidence type="ECO:0000256" key="12">
    <source>
        <dbReference type="SAM" id="MobiDB-lite"/>
    </source>
</evidence>
<dbReference type="PANTHER" id="PTHR11537">
    <property type="entry name" value="VOLTAGE-GATED POTASSIUM CHANNEL"/>
    <property type="match status" value="1"/>
</dbReference>
<evidence type="ECO:0000313" key="15">
    <source>
        <dbReference type="EMBL" id="CAF0796573.1"/>
    </source>
</evidence>
<dbReference type="EMBL" id="CAJNOQ010000396">
    <property type="protein sequence ID" value="CAF0796573.1"/>
    <property type="molecule type" value="Genomic_DNA"/>
</dbReference>
<evidence type="ECO:0000256" key="3">
    <source>
        <dbReference type="ARBA" id="ARBA00022538"/>
    </source>
</evidence>
<evidence type="ECO:0000256" key="7">
    <source>
        <dbReference type="ARBA" id="ARBA00022958"/>
    </source>
</evidence>
<dbReference type="GO" id="GO:0001508">
    <property type="term" value="P:action potential"/>
    <property type="evidence" value="ECO:0007669"/>
    <property type="project" value="TreeGrafter"/>
</dbReference>
<keyword evidence="9" id="KW-0406">Ion transport</keyword>
<keyword evidence="4 13" id="KW-0812">Transmembrane</keyword>
<feature type="compositionally biased region" description="Basic and acidic residues" evidence="12">
    <location>
        <begin position="450"/>
        <end position="466"/>
    </location>
</feature>
<dbReference type="Pfam" id="PF00520">
    <property type="entry name" value="Ion_trans"/>
    <property type="match status" value="1"/>
</dbReference>
<protein>
    <recommendedName>
        <fullName evidence="14">BTB domain-containing protein</fullName>
    </recommendedName>
</protein>
<feature type="compositionally biased region" description="Polar residues" evidence="12">
    <location>
        <begin position="533"/>
        <end position="551"/>
    </location>
</feature>
<dbReference type="SUPFAM" id="SSF81324">
    <property type="entry name" value="Voltage-gated potassium channels"/>
    <property type="match status" value="1"/>
</dbReference>
<dbReference type="InterPro" id="IPR005821">
    <property type="entry name" value="Ion_trans_dom"/>
</dbReference>
<evidence type="ECO:0000256" key="1">
    <source>
        <dbReference type="ARBA" id="ARBA00004141"/>
    </source>
</evidence>
<feature type="transmembrane region" description="Helical" evidence="13">
    <location>
        <begin position="378"/>
        <end position="403"/>
    </location>
</feature>
<dbReference type="AlphaFoldDB" id="A0A813SIN5"/>
<feature type="compositionally biased region" description="Acidic residues" evidence="12">
    <location>
        <begin position="425"/>
        <end position="438"/>
    </location>
</feature>
<dbReference type="PRINTS" id="PR00169">
    <property type="entry name" value="KCHANNEL"/>
</dbReference>
<evidence type="ECO:0000256" key="9">
    <source>
        <dbReference type="ARBA" id="ARBA00023065"/>
    </source>
</evidence>
<accession>A0A813SIN5</accession>
<dbReference type="PRINTS" id="PR01496">
    <property type="entry name" value="SHAKERCHANEL"/>
</dbReference>
<comment type="caution">
    <text evidence="15">The sequence shown here is derived from an EMBL/GenBank/DDBJ whole genome shotgun (WGS) entry which is preliminary data.</text>
</comment>
<evidence type="ECO:0000256" key="5">
    <source>
        <dbReference type="ARBA" id="ARBA00022826"/>
    </source>
</evidence>
<evidence type="ECO:0000256" key="13">
    <source>
        <dbReference type="SAM" id="Phobius"/>
    </source>
</evidence>
<reference evidence="15" key="1">
    <citation type="submission" date="2021-02" db="EMBL/GenBank/DDBJ databases">
        <authorList>
            <person name="Nowell W R."/>
        </authorList>
    </citation>
    <scope>NUCLEOTIDE SEQUENCE</scope>
</reference>
<name>A0A813SIN5_9BILA</name>
<feature type="region of interest" description="Disordered" evidence="12">
    <location>
        <begin position="425"/>
        <end position="495"/>
    </location>
</feature>
<proteinExistence type="predicted"/>
<keyword evidence="11" id="KW-0407">Ion channel</keyword>
<dbReference type="SMART" id="SM00225">
    <property type="entry name" value="BTB"/>
    <property type="match status" value="1"/>
</dbReference>
<feature type="compositionally biased region" description="Acidic residues" evidence="12">
    <location>
        <begin position="473"/>
        <end position="491"/>
    </location>
</feature>
<evidence type="ECO:0000256" key="6">
    <source>
        <dbReference type="ARBA" id="ARBA00022882"/>
    </source>
</evidence>
<dbReference type="GO" id="GO:0051260">
    <property type="term" value="P:protein homooligomerization"/>
    <property type="evidence" value="ECO:0007669"/>
    <property type="project" value="InterPro"/>
</dbReference>
<dbReference type="Gene3D" id="1.20.120.350">
    <property type="entry name" value="Voltage-gated potassium channels. Chain C"/>
    <property type="match status" value="1"/>
</dbReference>
<organism evidence="15 17">
    <name type="scientific">Didymodactylos carnosus</name>
    <dbReference type="NCBI Taxonomy" id="1234261"/>
    <lineage>
        <taxon>Eukaryota</taxon>
        <taxon>Metazoa</taxon>
        <taxon>Spiralia</taxon>
        <taxon>Gnathifera</taxon>
        <taxon>Rotifera</taxon>
        <taxon>Eurotatoria</taxon>
        <taxon>Bdelloidea</taxon>
        <taxon>Philodinida</taxon>
        <taxon>Philodinidae</taxon>
        <taxon>Didymodactylos</taxon>
    </lineage>
</organism>
<keyword evidence="6" id="KW-0851">Voltage-gated channel</keyword>
<dbReference type="InterPro" id="IPR003972">
    <property type="entry name" value="K_chnl_volt-dep_Kv1"/>
</dbReference>
<feature type="transmembrane region" description="Helical" evidence="13">
    <location>
        <begin position="152"/>
        <end position="170"/>
    </location>
</feature>
<dbReference type="Pfam" id="PF02214">
    <property type="entry name" value="BTB_2"/>
    <property type="match status" value="1"/>
</dbReference>
<keyword evidence="8 13" id="KW-1133">Transmembrane helix</keyword>
<dbReference type="PANTHER" id="PTHR11537:SF113">
    <property type="entry name" value="POTASSIUM VOLTAGE-GATED CHANNEL PROTEIN SHAKER"/>
    <property type="match status" value="1"/>
</dbReference>
<sequence>MLSRCSWLRPKSKRVLGEEQDKITINVSGERFQTHRTTLELYPNTLLGNKKKCRPFFDKAHKEYFFDRHRASFHAILYYYQSQGRLRRPPSVPLDTFLEEVTFFELDSEALQQVRDHENVKEAPKLPLPKNRCRRYLWANMEYPQYSTTAKVINFLSMLVIVLSCIALAIETLPKYNGYYDNMCEHVFELSKNESISINKIVKTDRLCAPSFYNPFFVIQTFCIISFTTEFIVRLMSTPRYLNYIKDLMNWIDVLAIIPYYITLGIMLAGKQDDINANTYGGLKFLRLLRFVRIFKLYRVFRIFKTFRILASAFKESLPDFFIMMIILTFLGFLFGAGAYFAEQNSNGVQFDSIPKATYWGIITVTSTGYGDMYPITAIGRTLGCLCAIFGQAAIGMAVSVLVDRYQRVYTRKLYIDAKDDEMEFYESSDDDDDDDIESQTGVNSKQHKKDIGADPDALAREEKKTNGNYGVENDDDNDDDNDNQDQDNEVDYQQKKGSKIKFILTVDNDEDETLVAELFRKMNKFIRERQQSNENQIDEQQTGHTQESQISSEEINFVNNNSNGHNVLIKFRLPSSTYQNETAVKDKDLSRL</sequence>
<dbReference type="InterPro" id="IPR003131">
    <property type="entry name" value="T1-type_BTB"/>
</dbReference>
<comment type="subcellular location">
    <subcellularLocation>
        <location evidence="1">Membrane</location>
        <topology evidence="1">Multi-pass membrane protein</topology>
    </subcellularLocation>
</comment>
<evidence type="ECO:0000256" key="2">
    <source>
        <dbReference type="ARBA" id="ARBA00022448"/>
    </source>
</evidence>
<dbReference type="Gene3D" id="3.30.710.10">
    <property type="entry name" value="Potassium Channel Kv1.1, Chain A"/>
    <property type="match status" value="1"/>
</dbReference>
<evidence type="ECO:0000313" key="17">
    <source>
        <dbReference type="Proteomes" id="UP000663829"/>
    </source>
</evidence>
<dbReference type="SUPFAM" id="SSF54695">
    <property type="entry name" value="POZ domain"/>
    <property type="match status" value="1"/>
</dbReference>
<evidence type="ECO:0000259" key="14">
    <source>
        <dbReference type="SMART" id="SM00225"/>
    </source>
</evidence>
<dbReference type="InterPro" id="IPR000210">
    <property type="entry name" value="BTB/POZ_dom"/>
</dbReference>
<dbReference type="Proteomes" id="UP000663829">
    <property type="component" value="Unassembled WGS sequence"/>
</dbReference>
<feature type="domain" description="BTB" evidence="14">
    <location>
        <begin position="21"/>
        <end position="115"/>
    </location>
</feature>
<keyword evidence="2" id="KW-0813">Transport</keyword>
<keyword evidence="7" id="KW-0630">Potassium</keyword>
<feature type="region of interest" description="Disordered" evidence="12">
    <location>
        <begin position="532"/>
        <end position="551"/>
    </location>
</feature>
<dbReference type="InterPro" id="IPR028325">
    <property type="entry name" value="VG_K_chnl"/>
</dbReference>
<keyword evidence="3" id="KW-0633">Potassium transport</keyword>
<dbReference type="InterPro" id="IPR011333">
    <property type="entry name" value="SKP1/BTB/POZ_sf"/>
</dbReference>
<feature type="transmembrane region" description="Helical" evidence="13">
    <location>
        <begin position="321"/>
        <end position="342"/>
    </location>
</feature>
<dbReference type="GO" id="GO:0008076">
    <property type="term" value="C:voltage-gated potassium channel complex"/>
    <property type="evidence" value="ECO:0007669"/>
    <property type="project" value="InterPro"/>
</dbReference>
<evidence type="ECO:0000256" key="8">
    <source>
        <dbReference type="ARBA" id="ARBA00022989"/>
    </source>
</evidence>
<gene>
    <name evidence="15" type="ORF">GPM918_LOCUS3285</name>
    <name evidence="16" type="ORF">SRO942_LOCUS3285</name>
</gene>
<dbReference type="Proteomes" id="UP000681722">
    <property type="component" value="Unassembled WGS sequence"/>
</dbReference>
<dbReference type="GO" id="GO:0005251">
    <property type="term" value="F:delayed rectifier potassium channel activity"/>
    <property type="evidence" value="ECO:0007669"/>
    <property type="project" value="TreeGrafter"/>
</dbReference>
<evidence type="ECO:0000313" key="16">
    <source>
        <dbReference type="EMBL" id="CAF3581231.1"/>
    </source>
</evidence>
<dbReference type="Gene3D" id="1.10.287.70">
    <property type="match status" value="1"/>
</dbReference>
<keyword evidence="10 13" id="KW-0472">Membrane</keyword>
<dbReference type="EMBL" id="CAJOBC010000396">
    <property type="protein sequence ID" value="CAF3581231.1"/>
    <property type="molecule type" value="Genomic_DNA"/>
</dbReference>
<evidence type="ECO:0000256" key="10">
    <source>
        <dbReference type="ARBA" id="ARBA00023136"/>
    </source>
</evidence>
<evidence type="ECO:0000256" key="11">
    <source>
        <dbReference type="ARBA" id="ARBA00023303"/>
    </source>
</evidence>
<keyword evidence="17" id="KW-1185">Reference proteome</keyword>
<evidence type="ECO:0000256" key="4">
    <source>
        <dbReference type="ARBA" id="ARBA00022692"/>
    </source>
</evidence>
<dbReference type="InterPro" id="IPR027359">
    <property type="entry name" value="Volt_channel_dom_sf"/>
</dbReference>
<keyword evidence="5" id="KW-0631">Potassium channel</keyword>